<keyword evidence="4" id="KW-1185">Reference proteome</keyword>
<dbReference type="Proteomes" id="UP000274097">
    <property type="component" value="Unassembled WGS sequence"/>
</dbReference>
<reference evidence="2 5" key="1">
    <citation type="submission" date="2018-09" db="EMBL/GenBank/DDBJ databases">
        <title>Roseomonas sp. nov., isolated from feces of Tibetan antelopes in the Qinghai-Tibet plateau, China.</title>
        <authorList>
            <person name="Tian Z."/>
        </authorList>
    </citation>
    <scope>NUCLEOTIDE SEQUENCE [LARGE SCALE GENOMIC DNA]</scope>
    <source>
        <strain evidence="3 4">Z23</strain>
        <strain evidence="2 5">Z24</strain>
    </source>
</reference>
<protein>
    <submittedName>
        <fullName evidence="2">GNAT family N-acetyltransferase</fullName>
    </submittedName>
</protein>
<sequence>MALRAATIGEDDVLRHVLPSAAGSMTLFHEDWWLQAASDGAVETITVNWGGADVASLSFTRKERPFGIRSLVMPPYTRTLGPVLNLPPSMPAPRCANLRRAVREIMLALPRHDHFTMRLDCEDDAAFAFSLAGCSIGQQFTFRVAADADPARLMQQVDRSTARLIRAARRRLALHEHTDFDRFVDVAYRHYPAERNSHDFQALRRLFAACSQRRQATILCLSDAQGHDVASVLLVWGHGVLYYLVPHRDRERSGGDANALLLWSAMEFALSRGLAFDVDGYHSVGTASFLSSFGFPRRIRHVVTHCSLRGLILKALHGWWENRRTRDLRPDPLCGIQMGNARLPQRIAQEKRPEPRER</sequence>
<dbReference type="Pfam" id="PF13480">
    <property type="entry name" value="Acetyltransf_6"/>
    <property type="match status" value="1"/>
</dbReference>
<dbReference type="SUPFAM" id="SSF55729">
    <property type="entry name" value="Acyl-CoA N-acyltransferases (Nat)"/>
    <property type="match status" value="1"/>
</dbReference>
<name>A0A3A9JPU9_9PROT</name>
<dbReference type="Gene3D" id="3.40.630.30">
    <property type="match status" value="1"/>
</dbReference>
<keyword evidence="2" id="KW-0808">Transferase</keyword>
<dbReference type="GO" id="GO:0016740">
    <property type="term" value="F:transferase activity"/>
    <property type="evidence" value="ECO:0007669"/>
    <property type="project" value="UniProtKB-KW"/>
</dbReference>
<dbReference type="InterPro" id="IPR016181">
    <property type="entry name" value="Acyl_CoA_acyltransferase"/>
</dbReference>
<organism evidence="2 5">
    <name type="scientific">Teichococcus wenyumeiae</name>
    <dbReference type="NCBI Taxonomy" id="2478470"/>
    <lineage>
        <taxon>Bacteria</taxon>
        <taxon>Pseudomonadati</taxon>
        <taxon>Pseudomonadota</taxon>
        <taxon>Alphaproteobacteria</taxon>
        <taxon>Acetobacterales</taxon>
        <taxon>Roseomonadaceae</taxon>
        <taxon>Roseomonas</taxon>
    </lineage>
</organism>
<comment type="caution">
    <text evidence="2">The sequence shown here is derived from an EMBL/GenBank/DDBJ whole genome shotgun (WGS) entry which is preliminary data.</text>
</comment>
<evidence type="ECO:0000313" key="2">
    <source>
        <dbReference type="EMBL" id="RKK05906.1"/>
    </source>
</evidence>
<dbReference type="EMBL" id="RFLX01000003">
    <property type="protein sequence ID" value="RMI25865.1"/>
    <property type="molecule type" value="Genomic_DNA"/>
</dbReference>
<feature type="domain" description="BioF2-like acetyltransferase" evidence="1">
    <location>
        <begin position="156"/>
        <end position="275"/>
    </location>
</feature>
<dbReference type="InterPro" id="IPR038740">
    <property type="entry name" value="BioF2-like_GNAT_dom"/>
</dbReference>
<accession>A0A3A9JPU9</accession>
<proteinExistence type="predicted"/>
<gene>
    <name evidence="2" type="ORF">D6Z83_02070</name>
    <name evidence="3" type="ORF">EBE87_05535</name>
</gene>
<evidence type="ECO:0000313" key="5">
    <source>
        <dbReference type="Proteomes" id="UP000278036"/>
    </source>
</evidence>
<evidence type="ECO:0000313" key="4">
    <source>
        <dbReference type="Proteomes" id="UP000274097"/>
    </source>
</evidence>
<evidence type="ECO:0000313" key="3">
    <source>
        <dbReference type="EMBL" id="RMI25865.1"/>
    </source>
</evidence>
<dbReference type="InParanoid" id="A0A3A9JPU9"/>
<evidence type="ECO:0000259" key="1">
    <source>
        <dbReference type="Pfam" id="PF13480"/>
    </source>
</evidence>
<dbReference type="Proteomes" id="UP000278036">
    <property type="component" value="Unassembled WGS sequence"/>
</dbReference>
<dbReference type="AlphaFoldDB" id="A0A3A9JPU9"/>
<dbReference type="EMBL" id="RAQU01000008">
    <property type="protein sequence ID" value="RKK05906.1"/>
    <property type="molecule type" value="Genomic_DNA"/>
</dbReference>